<dbReference type="EMBL" id="FOXQ01000010">
    <property type="protein sequence ID" value="SFQ37948.1"/>
    <property type="molecule type" value="Genomic_DNA"/>
</dbReference>
<keyword evidence="3" id="KW-1185">Reference proteome</keyword>
<dbReference type="OrthoDB" id="603279at2"/>
<keyword evidence="1" id="KW-0732">Signal</keyword>
<accession>A0A1I5Y182</accession>
<evidence type="ECO:0000313" key="3">
    <source>
        <dbReference type="Proteomes" id="UP000199031"/>
    </source>
</evidence>
<protein>
    <submittedName>
        <fullName evidence="2">Uncharacterized protein</fullName>
    </submittedName>
</protein>
<feature type="chain" id="PRO_5011499365" evidence="1">
    <location>
        <begin position="25"/>
        <end position="942"/>
    </location>
</feature>
<sequence length="942" mass="105067">MKRTTRFITGVITVWGLVTCLAGAAQPQLGSTERIQVKLSLGHKASVRNARFVQLVSGSSGVIVSEVSGRQTEKNDRLSAASAMLNCGAGDVDELVADINYIKPSAPLRKLAGHKDSYTLKDDAMWGYLMENGSPGQSASLKDDSWFRPDAPLLTIRLNDDSTAGFTIALEQLLKHGAMWLPEQDVYITLANKPVDFKKHLASLKGSRVLDEVAKQPDASRETFNRLWPDIGNPYQWDVSWQTQWMGTRGHLTVTAAAAGSIYKFAIDRWGNVRPDFASPHKFRLDLTWPESRWKGQKISDGLPVIVTALEKNGQQATIEQFAGPLADLSTTIRGYIPSLIYSRVKISGKPGPFNFNISLSNELKSHDIEAIQDAGKWIIADKQNGSILLVLDAGKDITVTPKNPVTADNGQQLTLTVSGLLSEAGNAEFIVKLPSPAIAPSGLTRLYNLDYAAEKHKTIAYWENWLAKGAQFKVPEEAVNDLCRANLWHALILPRHTLDIDGKPHMDLPYANTAYGQRNADWPINQAVYVDYMIYGLRGYDTTAQEEYAAMFKSQQQPDGRIGGFANWGVYSPGQLYAIAQNFLLSGNKELFDQLLPNSLKTLDWCISQVNKAKEGSGKNGLILAPLNDLTNAEREWAFTQAYYVGGLEMFARALALYGHPRADETAKIADELKASVVKEFSRSSVKSPVVRLADGTWINYVPTDALTPRRMMEQWYPTDVDCGPLHLSRLGVFDANSWLTTAMLHDNEDNLFLKNQGAANEPVYVQQAAPYFLRDDVKAVIRAFYSLMACGFSHEQFTSLEHRWAWGQYYGPPSTDGAWFEIYRKMLLNELGNDTLMIGQAIPRQWLEEGKKIDVKDAPTYFGKISFLIEGLNKENEIKATLETPERNPPKQLIIRFRHPLGKQIKSVMVNGKRWTNFDIKKEYISIPAPAGKYNITAKY</sequence>
<organism evidence="2 3">
    <name type="scientific">Parafilimonas terrae</name>
    <dbReference type="NCBI Taxonomy" id="1465490"/>
    <lineage>
        <taxon>Bacteria</taxon>
        <taxon>Pseudomonadati</taxon>
        <taxon>Bacteroidota</taxon>
        <taxon>Chitinophagia</taxon>
        <taxon>Chitinophagales</taxon>
        <taxon>Chitinophagaceae</taxon>
        <taxon>Parafilimonas</taxon>
    </lineage>
</organism>
<dbReference type="Proteomes" id="UP000199031">
    <property type="component" value="Unassembled WGS sequence"/>
</dbReference>
<gene>
    <name evidence="2" type="ORF">SAMN05444277_11080</name>
</gene>
<dbReference type="InterPro" id="IPR008928">
    <property type="entry name" value="6-hairpin_glycosidase_sf"/>
</dbReference>
<proteinExistence type="predicted"/>
<reference evidence="2 3" key="1">
    <citation type="submission" date="2016-10" db="EMBL/GenBank/DDBJ databases">
        <authorList>
            <person name="de Groot N.N."/>
        </authorList>
    </citation>
    <scope>NUCLEOTIDE SEQUENCE [LARGE SCALE GENOMIC DNA]</scope>
    <source>
        <strain evidence="2 3">DSM 28286</strain>
    </source>
</reference>
<evidence type="ECO:0000313" key="2">
    <source>
        <dbReference type="EMBL" id="SFQ37948.1"/>
    </source>
</evidence>
<feature type="signal peptide" evidence="1">
    <location>
        <begin position="1"/>
        <end position="24"/>
    </location>
</feature>
<evidence type="ECO:0000256" key="1">
    <source>
        <dbReference type="SAM" id="SignalP"/>
    </source>
</evidence>
<dbReference type="InterPro" id="IPR012341">
    <property type="entry name" value="6hp_glycosidase-like_sf"/>
</dbReference>
<dbReference type="GO" id="GO:0005975">
    <property type="term" value="P:carbohydrate metabolic process"/>
    <property type="evidence" value="ECO:0007669"/>
    <property type="project" value="InterPro"/>
</dbReference>
<dbReference type="Gene3D" id="1.50.10.10">
    <property type="match status" value="1"/>
</dbReference>
<dbReference type="RefSeq" id="WP_090660533.1">
    <property type="nucleotide sequence ID" value="NZ_FOXQ01000010.1"/>
</dbReference>
<dbReference type="SUPFAM" id="SSF48208">
    <property type="entry name" value="Six-hairpin glycosidases"/>
    <property type="match status" value="1"/>
</dbReference>
<dbReference type="AlphaFoldDB" id="A0A1I5Y182"/>
<dbReference type="STRING" id="1465490.SAMN05444277_11080"/>
<name>A0A1I5Y182_9BACT</name>